<name>A0A2H0RKW0_9BACT</name>
<gene>
    <name evidence="1" type="ORF">COV07_00835</name>
</gene>
<accession>A0A2H0RKW0</accession>
<evidence type="ECO:0000313" key="1">
    <source>
        <dbReference type="EMBL" id="PIR47100.1"/>
    </source>
</evidence>
<dbReference type="Pfam" id="PF18306">
    <property type="entry name" value="LDcluster4"/>
    <property type="match status" value="1"/>
</dbReference>
<organism evidence="1 2">
    <name type="scientific">Candidatus Vogelbacteria bacterium CG10_big_fil_rev_8_21_14_0_10_45_14</name>
    <dbReference type="NCBI Taxonomy" id="1975042"/>
    <lineage>
        <taxon>Bacteria</taxon>
        <taxon>Candidatus Vogeliibacteriota</taxon>
    </lineage>
</organism>
<evidence type="ECO:0000313" key="2">
    <source>
        <dbReference type="Proteomes" id="UP000230833"/>
    </source>
</evidence>
<dbReference type="Gene3D" id="3.40.50.450">
    <property type="match status" value="1"/>
</dbReference>
<protein>
    <recommendedName>
        <fullName evidence="3">TIGR00725 family protein</fullName>
    </recommendedName>
</protein>
<proteinExistence type="predicted"/>
<comment type="caution">
    <text evidence="1">The sequence shown here is derived from an EMBL/GenBank/DDBJ whole genome shotgun (WGS) entry which is preliminary data.</text>
</comment>
<sequence length="194" mass="20820">MTSIPRHMHSTLKLAVSGAADTAHCGQGAMEKMIELGREIARQGAVLITGATTGAPLWASRGAKEVGGQVVGISPAKNEKEHVEVYGLPLDYSDIILYTGHGYPGRDILLTQTSDGVFIGCGRIGTIHEFTVAFEDGKPIGLLDSGEYETDDIIKEMIEKSNRAGDNPNVFSSDDPVELVAKMIKIAEELKHKD</sequence>
<dbReference type="InterPro" id="IPR041164">
    <property type="entry name" value="LDcluster4"/>
</dbReference>
<reference evidence="1 2" key="1">
    <citation type="submission" date="2017-09" db="EMBL/GenBank/DDBJ databases">
        <title>Depth-based differentiation of microbial function through sediment-hosted aquifers and enrichment of novel symbionts in the deep terrestrial subsurface.</title>
        <authorList>
            <person name="Probst A.J."/>
            <person name="Ladd B."/>
            <person name="Jarett J.K."/>
            <person name="Geller-Mcgrath D.E."/>
            <person name="Sieber C.M."/>
            <person name="Emerson J.B."/>
            <person name="Anantharaman K."/>
            <person name="Thomas B.C."/>
            <person name="Malmstrom R."/>
            <person name="Stieglmeier M."/>
            <person name="Klingl A."/>
            <person name="Woyke T."/>
            <person name="Ryan C.M."/>
            <person name="Banfield J.F."/>
        </authorList>
    </citation>
    <scope>NUCLEOTIDE SEQUENCE [LARGE SCALE GENOMIC DNA]</scope>
    <source>
        <strain evidence="1">CG10_big_fil_rev_8_21_14_0_10_45_14</strain>
    </source>
</reference>
<dbReference type="Proteomes" id="UP000230833">
    <property type="component" value="Unassembled WGS sequence"/>
</dbReference>
<dbReference type="EMBL" id="PCYL01000007">
    <property type="protein sequence ID" value="PIR47100.1"/>
    <property type="molecule type" value="Genomic_DNA"/>
</dbReference>
<dbReference type="SUPFAM" id="SSF102405">
    <property type="entry name" value="MCP/YpsA-like"/>
    <property type="match status" value="1"/>
</dbReference>
<dbReference type="AlphaFoldDB" id="A0A2H0RKW0"/>
<evidence type="ECO:0008006" key="3">
    <source>
        <dbReference type="Google" id="ProtNLM"/>
    </source>
</evidence>